<feature type="active site" description="Charge relay system" evidence="4 5">
    <location>
        <position position="344"/>
    </location>
</feature>
<evidence type="ECO:0000259" key="9">
    <source>
        <dbReference type="Pfam" id="PF00082"/>
    </source>
</evidence>
<evidence type="ECO:0000256" key="8">
    <source>
        <dbReference type="SAM" id="SignalP"/>
    </source>
</evidence>
<evidence type="ECO:0000313" key="11">
    <source>
        <dbReference type="EMBL" id="AJQ93465.1"/>
    </source>
</evidence>
<evidence type="ECO:0000259" key="10">
    <source>
        <dbReference type="Pfam" id="PF02225"/>
    </source>
</evidence>
<feature type="domain" description="PA" evidence="10">
    <location>
        <begin position="518"/>
        <end position="595"/>
    </location>
</feature>
<dbReference type="InterPro" id="IPR036852">
    <property type="entry name" value="Peptidase_S8/S53_dom_sf"/>
</dbReference>
<dbReference type="PROSITE" id="PS51892">
    <property type="entry name" value="SUBTILASE"/>
    <property type="match status" value="1"/>
</dbReference>
<dbReference type="SUPFAM" id="SSF52025">
    <property type="entry name" value="PA domain"/>
    <property type="match status" value="1"/>
</dbReference>
<dbReference type="PROSITE" id="PS00138">
    <property type="entry name" value="SUBTILASE_SER"/>
    <property type="match status" value="1"/>
</dbReference>
<keyword evidence="7" id="KW-1133">Transmembrane helix</keyword>
<evidence type="ECO:0000256" key="4">
    <source>
        <dbReference type="PIRSR" id="PIRSR615500-1"/>
    </source>
</evidence>
<dbReference type="CDD" id="cd02120">
    <property type="entry name" value="PA_subtilisin_like"/>
    <property type="match status" value="1"/>
</dbReference>
<comment type="similarity">
    <text evidence="5">Belongs to the peptidase S8 family.</text>
</comment>
<reference evidence="11 12" key="1">
    <citation type="submission" date="2014-01" db="EMBL/GenBank/DDBJ databases">
        <title>Full genme sequencing of cellulolytic bacterium Gynuella sunshinyii YC6258T gen. nov., sp. nov.</title>
        <authorList>
            <person name="Khan H."/>
            <person name="Chung E.J."/>
            <person name="Chung Y.R."/>
        </authorList>
    </citation>
    <scope>NUCLEOTIDE SEQUENCE [LARGE SCALE GENOMIC DNA]</scope>
    <source>
        <strain evidence="11 12">YC6258</strain>
    </source>
</reference>
<dbReference type="InterPro" id="IPR000209">
    <property type="entry name" value="Peptidase_S8/S53_dom"/>
</dbReference>
<keyword evidence="12" id="KW-1185">Reference proteome</keyword>
<keyword evidence="1 5" id="KW-0645">Protease</keyword>
<dbReference type="CDD" id="cd04852">
    <property type="entry name" value="Peptidases_S8_3"/>
    <property type="match status" value="1"/>
</dbReference>
<dbReference type="InterPro" id="IPR003137">
    <property type="entry name" value="PA_domain"/>
</dbReference>
<feature type="transmembrane region" description="Helical" evidence="7">
    <location>
        <begin position="198"/>
        <end position="217"/>
    </location>
</feature>
<dbReference type="PRINTS" id="PR00723">
    <property type="entry name" value="SUBTILISIN"/>
</dbReference>
<dbReference type="GO" id="GO:0004252">
    <property type="term" value="F:serine-type endopeptidase activity"/>
    <property type="evidence" value="ECO:0007669"/>
    <property type="project" value="UniProtKB-UniRule"/>
</dbReference>
<dbReference type="EMBL" id="CP007142">
    <property type="protein sequence ID" value="AJQ93465.1"/>
    <property type="molecule type" value="Genomic_DNA"/>
</dbReference>
<dbReference type="Gene3D" id="2.60.120.380">
    <property type="match status" value="1"/>
</dbReference>
<keyword evidence="3 5" id="KW-0720">Serine protease</keyword>
<feature type="signal peptide" evidence="8">
    <location>
        <begin position="1"/>
        <end position="32"/>
    </location>
</feature>
<protein>
    <submittedName>
        <fullName evidence="11">Subtilisin-like serine protease</fullName>
    </submittedName>
</protein>
<accession>A0A0C5V1N8</accession>
<dbReference type="Pfam" id="PF00082">
    <property type="entry name" value="Peptidase_S8"/>
    <property type="match status" value="1"/>
</dbReference>
<dbReference type="KEGG" id="gsn:YC6258_01417"/>
<proteinExistence type="inferred from homology"/>
<keyword evidence="7" id="KW-0472">Membrane</keyword>
<feature type="domain" description="Peptidase S8/S53" evidence="9">
    <location>
        <begin position="267"/>
        <end position="708"/>
    </location>
</feature>
<feature type="active site" description="Charge relay system" evidence="4 5">
    <location>
        <position position="276"/>
    </location>
</feature>
<feature type="compositionally biased region" description="Basic and acidic residues" evidence="6">
    <location>
        <begin position="332"/>
        <end position="345"/>
    </location>
</feature>
<dbReference type="SUPFAM" id="SSF52743">
    <property type="entry name" value="Subtilisin-like"/>
    <property type="match status" value="1"/>
</dbReference>
<evidence type="ECO:0000256" key="6">
    <source>
        <dbReference type="SAM" id="MobiDB-lite"/>
    </source>
</evidence>
<feature type="active site" description="Charge relay system" evidence="4 5">
    <location>
        <position position="673"/>
    </location>
</feature>
<evidence type="ECO:0000256" key="7">
    <source>
        <dbReference type="SAM" id="Phobius"/>
    </source>
</evidence>
<evidence type="ECO:0000256" key="5">
    <source>
        <dbReference type="PROSITE-ProRule" id="PRU01240"/>
    </source>
</evidence>
<sequence>MLNKKQPPLIRKVPVLLALAIGFGSLAPQSFADIKVVDKSRPASRDVIEKTIDASSGSASTFSRAFAVPMERYIISGIAPSIARYRGGIDGYDATSTEGKTKLNVKSSTAQAYRGYLENSQEELIANIEKTLGRSVTRVQTLQTAVNAVVIELTSAEAQKISILKDIKSIQKDQLHQLESNDSILDGYAQPSQDNSNWVYLTAATLLLTLALIFWAYRSGRFSKTHARLASMLAVLGLAGCYWEGGFAWINAPQVWKGVGQMKGTMGEGVIVGIIDTGINPTSDSFAARGGDGYKVANPLDSYVGVCNPSETVYDATFPCNDKLIGAWGHPTVHDGSPRDKEGHGSHTAGTSAGNIVFNATVKAPSGYTITKDIAGVAPHANIIAYNVCDENGCYTSAILFAIDRAIQDGVDVINYSIGGGADDPWVNQTSLAYLTAMDAGIFVATSAGNSGPAPETLGSPADAPWITAVASSSHNYMYKSALVDLTGGDTTPPADIIGQAMSEGYGPAVILDATDYGNPLCLEDQFTAKFDGEIVLCDAGEIARVEKGQNVAKNGGGALILTRPNTTPDGTGYWEADTHYIPAVHIMYTDAAKLREWLSTGKEHMGTISGTTPVIANEYADVLAYFSSKGSNPSLSSIIKPNITAPGRAIFAAYNEDYSDLEQDYNIIQGTSMSSPHIAGSGALMKALHPDWTPMQIQSALMTTANTMHYKEDGVTIADPFDVGAGRVDLAIAARAALVLDETASNFLEADPYINGDPATLNLASLGQGSCVVNCSWTRTVTNVSHKTTRWKATLKDGVTVTPSSFSLNPGESIELSFMVDVSDVPAGDWQFTQVGIKSLTHGIPDVHFPLAALSSLSNLPAAVEITTAVEADVTSLEGLKAVEITAADINVIGLTKSEATSAALISDPTSGNPFDGYETAEDGAFFFTVDIPNGAARFVAEITASESGDMDLFVGLGDTPSQATMIASSATGYALEYISLSEVPATTLWVLVQNWEAGHTDPSAVTVHTAVVEDMDQGNMTVTIPTSVPAGEEFAADIAFNLPGSVAGDRYYGAFSIGTDSSTPGNLGTITVDLVRE</sequence>
<dbReference type="PANTHER" id="PTHR10795">
    <property type="entry name" value="PROPROTEIN CONVERTASE SUBTILISIN/KEXIN"/>
    <property type="match status" value="1"/>
</dbReference>
<dbReference type="InterPro" id="IPR034197">
    <property type="entry name" value="Peptidases_S8_3"/>
</dbReference>
<dbReference type="Gene3D" id="3.40.50.200">
    <property type="entry name" value="Peptidase S8/S53 domain"/>
    <property type="match status" value="1"/>
</dbReference>
<evidence type="ECO:0000256" key="1">
    <source>
        <dbReference type="ARBA" id="ARBA00022670"/>
    </source>
</evidence>
<dbReference type="InterPro" id="IPR023828">
    <property type="entry name" value="Peptidase_S8_Ser-AS"/>
</dbReference>
<evidence type="ECO:0000313" key="12">
    <source>
        <dbReference type="Proteomes" id="UP000032266"/>
    </source>
</evidence>
<dbReference type="Pfam" id="PF02225">
    <property type="entry name" value="PA"/>
    <property type="match status" value="1"/>
</dbReference>
<name>A0A0C5V1N8_9GAMM</name>
<dbReference type="HOGENOM" id="CLU_003205_0_0_6"/>
<dbReference type="PATRIC" id="fig|1445510.3.peg.1387"/>
<evidence type="ECO:0000256" key="3">
    <source>
        <dbReference type="ARBA" id="ARBA00022825"/>
    </source>
</evidence>
<dbReference type="AlphaFoldDB" id="A0A0C5V1N8"/>
<dbReference type="OrthoDB" id="614750at2"/>
<dbReference type="Proteomes" id="UP000032266">
    <property type="component" value="Chromosome"/>
</dbReference>
<feature type="region of interest" description="Disordered" evidence="6">
    <location>
        <begin position="331"/>
        <end position="351"/>
    </location>
</feature>
<dbReference type="RefSeq" id="WP_052830106.1">
    <property type="nucleotide sequence ID" value="NZ_CP007142.1"/>
</dbReference>
<keyword evidence="8" id="KW-0732">Signal</keyword>
<dbReference type="InterPro" id="IPR046450">
    <property type="entry name" value="PA_dom_sf"/>
</dbReference>
<dbReference type="InterPro" id="IPR045051">
    <property type="entry name" value="SBT"/>
</dbReference>
<keyword evidence="2 5" id="KW-0378">Hydrolase</keyword>
<feature type="chain" id="PRO_5002194276" evidence="8">
    <location>
        <begin position="33"/>
        <end position="1079"/>
    </location>
</feature>
<feature type="transmembrane region" description="Helical" evidence="7">
    <location>
        <begin position="229"/>
        <end position="250"/>
    </location>
</feature>
<dbReference type="Gene3D" id="3.50.30.30">
    <property type="match status" value="1"/>
</dbReference>
<organism evidence="11 12">
    <name type="scientific">Gynuella sunshinyii YC6258</name>
    <dbReference type="NCBI Taxonomy" id="1445510"/>
    <lineage>
        <taxon>Bacteria</taxon>
        <taxon>Pseudomonadati</taxon>
        <taxon>Pseudomonadota</taxon>
        <taxon>Gammaproteobacteria</taxon>
        <taxon>Oceanospirillales</taxon>
        <taxon>Saccharospirillaceae</taxon>
        <taxon>Gynuella</taxon>
    </lineage>
</organism>
<dbReference type="GO" id="GO:0006508">
    <property type="term" value="P:proteolysis"/>
    <property type="evidence" value="ECO:0007669"/>
    <property type="project" value="UniProtKB-KW"/>
</dbReference>
<dbReference type="STRING" id="1445510.YC6258_01417"/>
<dbReference type="InterPro" id="IPR015500">
    <property type="entry name" value="Peptidase_S8_subtilisin-rel"/>
</dbReference>
<evidence type="ECO:0000256" key="2">
    <source>
        <dbReference type="ARBA" id="ARBA00022801"/>
    </source>
</evidence>
<keyword evidence="7" id="KW-0812">Transmembrane</keyword>
<gene>
    <name evidence="11" type="ORF">YC6258_01417</name>
</gene>